<proteinExistence type="predicted"/>
<accession>A0AAN9EEK6</accession>
<gene>
    <name evidence="2" type="ORF">RIF29_34333</name>
</gene>
<evidence type="ECO:0000313" key="2">
    <source>
        <dbReference type="EMBL" id="KAK7251278.1"/>
    </source>
</evidence>
<protein>
    <submittedName>
        <fullName evidence="2">Uncharacterized protein</fullName>
    </submittedName>
</protein>
<feature type="compositionally biased region" description="Polar residues" evidence="1">
    <location>
        <begin position="89"/>
        <end position="114"/>
    </location>
</feature>
<comment type="caution">
    <text evidence="2">The sequence shown here is derived from an EMBL/GenBank/DDBJ whole genome shotgun (WGS) entry which is preliminary data.</text>
</comment>
<dbReference type="EMBL" id="JAYWIO010000007">
    <property type="protein sequence ID" value="KAK7251278.1"/>
    <property type="molecule type" value="Genomic_DNA"/>
</dbReference>
<feature type="compositionally biased region" description="Polar residues" evidence="1">
    <location>
        <begin position="36"/>
        <end position="53"/>
    </location>
</feature>
<dbReference type="AlphaFoldDB" id="A0AAN9EEK6"/>
<organism evidence="2 3">
    <name type="scientific">Crotalaria pallida</name>
    <name type="common">Smooth rattlebox</name>
    <name type="synonym">Crotalaria striata</name>
    <dbReference type="NCBI Taxonomy" id="3830"/>
    <lineage>
        <taxon>Eukaryota</taxon>
        <taxon>Viridiplantae</taxon>
        <taxon>Streptophyta</taxon>
        <taxon>Embryophyta</taxon>
        <taxon>Tracheophyta</taxon>
        <taxon>Spermatophyta</taxon>
        <taxon>Magnoliopsida</taxon>
        <taxon>eudicotyledons</taxon>
        <taxon>Gunneridae</taxon>
        <taxon>Pentapetalae</taxon>
        <taxon>rosids</taxon>
        <taxon>fabids</taxon>
        <taxon>Fabales</taxon>
        <taxon>Fabaceae</taxon>
        <taxon>Papilionoideae</taxon>
        <taxon>50 kb inversion clade</taxon>
        <taxon>genistoids sensu lato</taxon>
        <taxon>core genistoids</taxon>
        <taxon>Crotalarieae</taxon>
        <taxon>Crotalaria</taxon>
    </lineage>
</organism>
<feature type="region of interest" description="Disordered" evidence="1">
    <location>
        <begin position="33"/>
        <end position="121"/>
    </location>
</feature>
<dbReference type="Proteomes" id="UP001372338">
    <property type="component" value="Unassembled WGS sequence"/>
</dbReference>
<evidence type="ECO:0000256" key="1">
    <source>
        <dbReference type="SAM" id="MobiDB-lite"/>
    </source>
</evidence>
<reference evidence="2 3" key="1">
    <citation type="submission" date="2024-01" db="EMBL/GenBank/DDBJ databases">
        <title>The genomes of 5 underutilized Papilionoideae crops provide insights into root nodulation and disease resistanc.</title>
        <authorList>
            <person name="Yuan L."/>
        </authorList>
    </citation>
    <scope>NUCLEOTIDE SEQUENCE [LARGE SCALE GENOMIC DNA]</scope>
    <source>
        <strain evidence="2">ZHUSHIDOU_FW_LH</strain>
        <tissue evidence="2">Leaf</tissue>
    </source>
</reference>
<keyword evidence="3" id="KW-1185">Reference proteome</keyword>
<sequence>MNANIVKEKAVVTPGRKEDLVSVVPLGKYEAIPDSNVENSESQPNFDLSNPERQPNDEALDFDALINGDELGTLPDHESCNFKKPLNNHPENSESLTSNHASNVEASKNSQPFNSEVIPTD</sequence>
<name>A0AAN9EEK6_CROPI</name>
<evidence type="ECO:0000313" key="3">
    <source>
        <dbReference type="Proteomes" id="UP001372338"/>
    </source>
</evidence>